<reference evidence="1 2" key="1">
    <citation type="submission" date="2014-11" db="EMBL/GenBank/DDBJ databases">
        <title>Symbiosis island explosion on the genome of extra-slow-growing strains of soybean bradyrhizobia with massive insertion sequences.</title>
        <authorList>
            <person name="Iida T."/>
            <person name="Minamisawa K."/>
        </authorList>
    </citation>
    <scope>NUCLEOTIDE SEQUENCE [LARGE SCALE GENOMIC DNA]</scope>
    <source>
        <strain evidence="1 2">NK6</strain>
    </source>
</reference>
<dbReference type="AlphaFoldDB" id="A0A0E3VX89"/>
<gene>
    <name evidence="1" type="ORF">NK6_9097</name>
</gene>
<proteinExistence type="predicted"/>
<accession>A0A0E3VX89</accession>
<evidence type="ECO:0000313" key="1">
    <source>
        <dbReference type="EMBL" id="BAR62240.1"/>
    </source>
</evidence>
<evidence type="ECO:0000313" key="2">
    <source>
        <dbReference type="Proteomes" id="UP000063308"/>
    </source>
</evidence>
<sequence length="34" mass="3867">MAAPFATHTVREPAWNDPCAITPQFRISLHNRFA</sequence>
<dbReference type="EMBL" id="AP014685">
    <property type="protein sequence ID" value="BAR62240.1"/>
    <property type="molecule type" value="Genomic_DNA"/>
</dbReference>
<name>A0A0E3VX89_9BRAD</name>
<organism evidence="1 2">
    <name type="scientific">Bradyrhizobium diazoefficiens</name>
    <dbReference type="NCBI Taxonomy" id="1355477"/>
    <lineage>
        <taxon>Bacteria</taxon>
        <taxon>Pseudomonadati</taxon>
        <taxon>Pseudomonadota</taxon>
        <taxon>Alphaproteobacteria</taxon>
        <taxon>Hyphomicrobiales</taxon>
        <taxon>Nitrobacteraceae</taxon>
        <taxon>Bradyrhizobium</taxon>
    </lineage>
</organism>
<dbReference type="Proteomes" id="UP000063308">
    <property type="component" value="Chromosome"/>
</dbReference>
<protein>
    <submittedName>
        <fullName evidence="1">Uncharacterized protein</fullName>
    </submittedName>
</protein>